<feature type="domain" description="Macro" evidence="1">
    <location>
        <begin position="1"/>
        <end position="171"/>
    </location>
</feature>
<dbReference type="PROSITE" id="PS51154">
    <property type="entry name" value="MACRO"/>
    <property type="match status" value="1"/>
</dbReference>
<dbReference type="PANTHER" id="PTHR11106:SF27">
    <property type="entry name" value="MACRO DOMAIN-CONTAINING PROTEIN"/>
    <property type="match status" value="1"/>
</dbReference>
<keyword evidence="2" id="KW-0378">Hydrolase</keyword>
<evidence type="ECO:0000313" key="3">
    <source>
        <dbReference type="Proteomes" id="UP001595724"/>
    </source>
</evidence>
<dbReference type="SUPFAM" id="SSF52949">
    <property type="entry name" value="Macro domain-like"/>
    <property type="match status" value="1"/>
</dbReference>
<keyword evidence="3" id="KW-1185">Reference proteome</keyword>
<organism evidence="2 3">
    <name type="scientific">Luteimonas notoginsengisoli</name>
    <dbReference type="NCBI Taxonomy" id="1578200"/>
    <lineage>
        <taxon>Bacteria</taxon>
        <taxon>Pseudomonadati</taxon>
        <taxon>Pseudomonadota</taxon>
        <taxon>Gammaproteobacteria</taxon>
        <taxon>Lysobacterales</taxon>
        <taxon>Lysobacteraceae</taxon>
        <taxon>Luteimonas</taxon>
    </lineage>
</organism>
<dbReference type="RefSeq" id="WP_386705395.1">
    <property type="nucleotide sequence ID" value="NZ_JBHRYF010000001.1"/>
</dbReference>
<dbReference type="EC" id="3.1.1.106" evidence="2"/>
<comment type="caution">
    <text evidence="2">The sequence shown here is derived from an EMBL/GenBank/DDBJ whole genome shotgun (WGS) entry which is preliminary data.</text>
</comment>
<protein>
    <submittedName>
        <fullName evidence="2">O-acetyl-ADP-ribose deacetylase</fullName>
        <ecNumber evidence="2">3.1.1.106</ecNumber>
    </submittedName>
</protein>
<dbReference type="GO" id="GO:0061463">
    <property type="term" value="F:O-acetyl-ADP-ribose deacetylase activity"/>
    <property type="evidence" value="ECO:0007669"/>
    <property type="project" value="UniProtKB-EC"/>
</dbReference>
<dbReference type="SMART" id="SM00506">
    <property type="entry name" value="A1pp"/>
    <property type="match status" value="1"/>
</dbReference>
<dbReference type="NCBIfam" id="NF001664">
    <property type="entry name" value="PRK00431.1-6"/>
    <property type="match status" value="1"/>
</dbReference>
<accession>A0ABV7UPV6</accession>
<reference evidence="3" key="1">
    <citation type="journal article" date="2019" name="Int. J. Syst. Evol. Microbiol.">
        <title>The Global Catalogue of Microorganisms (GCM) 10K type strain sequencing project: providing services to taxonomists for standard genome sequencing and annotation.</title>
        <authorList>
            <consortium name="The Broad Institute Genomics Platform"/>
            <consortium name="The Broad Institute Genome Sequencing Center for Infectious Disease"/>
            <person name="Wu L."/>
            <person name="Ma J."/>
        </authorList>
    </citation>
    <scope>NUCLEOTIDE SEQUENCE [LARGE SCALE GENOMIC DNA]</scope>
    <source>
        <strain evidence="3">KCTC 42211</strain>
    </source>
</reference>
<dbReference type="Pfam" id="PF01661">
    <property type="entry name" value="Macro"/>
    <property type="match status" value="1"/>
</dbReference>
<name>A0ABV7UPV6_9GAMM</name>
<proteinExistence type="predicted"/>
<gene>
    <name evidence="2" type="ORF">ACFOM9_01180</name>
</gene>
<evidence type="ECO:0000259" key="1">
    <source>
        <dbReference type="PROSITE" id="PS51154"/>
    </source>
</evidence>
<evidence type="ECO:0000313" key="2">
    <source>
        <dbReference type="EMBL" id="MFC3658688.1"/>
    </source>
</evidence>
<sequence length="171" mass="17836">MRIEGVEGDITTLAVDAIVNAANESLLGGGGVDGAIHRAAGPGLLQECRALPEVRPGVRCPTGEARITGGHRLPARWVIHTVGPVWRGGDLHEPELLAACYRNSLRLAADRGIATIAFPAISCGVYGYPLALAAAIAVGQLRSWSAHLPERALLCSFGSGPAAEYRRLLAA</sequence>
<dbReference type="InterPro" id="IPR002589">
    <property type="entry name" value="Macro_dom"/>
</dbReference>
<dbReference type="Proteomes" id="UP001595724">
    <property type="component" value="Unassembled WGS sequence"/>
</dbReference>
<dbReference type="Gene3D" id="3.40.220.10">
    <property type="entry name" value="Leucine Aminopeptidase, subunit E, domain 1"/>
    <property type="match status" value="1"/>
</dbReference>
<dbReference type="PANTHER" id="PTHR11106">
    <property type="entry name" value="GANGLIOSIDE INDUCED DIFFERENTIATION ASSOCIATED PROTEIN 2-RELATED"/>
    <property type="match status" value="1"/>
</dbReference>
<dbReference type="InterPro" id="IPR043472">
    <property type="entry name" value="Macro_dom-like"/>
</dbReference>
<dbReference type="CDD" id="cd02908">
    <property type="entry name" value="Macro_OAADPr_deacetylase"/>
    <property type="match status" value="1"/>
</dbReference>
<dbReference type="EMBL" id="JBHRYF010000001">
    <property type="protein sequence ID" value="MFC3658688.1"/>
    <property type="molecule type" value="Genomic_DNA"/>
</dbReference>